<feature type="binding site" description="axial binding residue" evidence="2">
    <location>
        <position position="361"/>
    </location>
    <ligand>
        <name>heme</name>
        <dbReference type="ChEBI" id="CHEBI:30413"/>
    </ligand>
    <ligandPart>
        <name>Fe</name>
        <dbReference type="ChEBI" id="CHEBI:18248"/>
    </ligandPart>
</feature>
<keyword evidence="2" id="KW-0408">Iron</keyword>
<evidence type="ECO:0008006" key="6">
    <source>
        <dbReference type="Google" id="ProtNLM"/>
    </source>
</evidence>
<dbReference type="AlphaFoldDB" id="A0AAD9J6L0"/>
<keyword evidence="3" id="KW-0472">Membrane</keyword>
<dbReference type="GO" id="GO:0016705">
    <property type="term" value="F:oxidoreductase activity, acting on paired donors, with incorporation or reduction of molecular oxygen"/>
    <property type="evidence" value="ECO:0007669"/>
    <property type="project" value="InterPro"/>
</dbReference>
<dbReference type="PANTHER" id="PTHR24280:SF4">
    <property type="entry name" value="CYTOCHROME P450 20A1"/>
    <property type="match status" value="1"/>
</dbReference>
<dbReference type="GO" id="GO:0005506">
    <property type="term" value="F:iron ion binding"/>
    <property type="evidence" value="ECO:0007669"/>
    <property type="project" value="InterPro"/>
</dbReference>
<dbReference type="EMBL" id="JAODUP010000553">
    <property type="protein sequence ID" value="KAK2147436.1"/>
    <property type="molecule type" value="Genomic_DNA"/>
</dbReference>
<comment type="similarity">
    <text evidence="1">Belongs to the cytochrome P450 family.</text>
</comment>
<dbReference type="PANTHER" id="PTHR24280">
    <property type="entry name" value="CYTOCHROME P450 20A1"/>
    <property type="match status" value="1"/>
</dbReference>
<sequence length="414" mass="46688">MLQFVVFAVTIIIVLVAAVIFLLPGSKKITTIPGPDPVDFLEGNFPDIQAAGSLHEFLVELHQTYGPIASLWWGPRLTVSIASPELFKEQSKVFDRPGCIYEQFKPLLGEDSILFTNGLEGRKRHTAYSKCYSSTLSKELIAKWSAVPANDHIPLRRYMFAFSIKTVLQASFGSYFNDDKTIYKLRQAYDFVWSEMENRLLGGITEASRESLDRFDQLLTWALYFLASHQDVQDQLFEELNMVLGDKDVEPENYNDLNLMANDLLLSPTSDPESPENEDETLRCSVLSPFAARVQDVDTELGGHRVPAGTPVIQAVGVVLKDPEIYPDPDRFDPDRFSDEMKKTRPNLSFEPFGFAGKRICPGYQFALAESAVLLAAIIRSFKVKLIDDQVVVPEHGLLTKPKEEIWITLSKRK</sequence>
<evidence type="ECO:0000256" key="3">
    <source>
        <dbReference type="SAM" id="Phobius"/>
    </source>
</evidence>
<feature type="transmembrane region" description="Helical" evidence="3">
    <location>
        <begin position="6"/>
        <end position="23"/>
    </location>
</feature>
<keyword evidence="3" id="KW-0812">Transmembrane</keyword>
<organism evidence="4 5">
    <name type="scientific">Paralvinella palmiformis</name>
    <dbReference type="NCBI Taxonomy" id="53620"/>
    <lineage>
        <taxon>Eukaryota</taxon>
        <taxon>Metazoa</taxon>
        <taxon>Spiralia</taxon>
        <taxon>Lophotrochozoa</taxon>
        <taxon>Annelida</taxon>
        <taxon>Polychaeta</taxon>
        <taxon>Sedentaria</taxon>
        <taxon>Canalipalpata</taxon>
        <taxon>Terebellida</taxon>
        <taxon>Terebelliformia</taxon>
        <taxon>Alvinellidae</taxon>
        <taxon>Paralvinella</taxon>
    </lineage>
</organism>
<comment type="cofactor">
    <cofactor evidence="2">
        <name>heme</name>
        <dbReference type="ChEBI" id="CHEBI:30413"/>
    </cofactor>
</comment>
<evidence type="ECO:0000313" key="4">
    <source>
        <dbReference type="EMBL" id="KAK2147436.1"/>
    </source>
</evidence>
<dbReference type="InterPro" id="IPR001128">
    <property type="entry name" value="Cyt_P450"/>
</dbReference>
<evidence type="ECO:0000256" key="1">
    <source>
        <dbReference type="ARBA" id="ARBA00010617"/>
    </source>
</evidence>
<dbReference type="SUPFAM" id="SSF48264">
    <property type="entry name" value="Cytochrome P450"/>
    <property type="match status" value="1"/>
</dbReference>
<protein>
    <recommendedName>
        <fullName evidence="6">Cytochrome P450</fullName>
    </recommendedName>
</protein>
<evidence type="ECO:0000313" key="5">
    <source>
        <dbReference type="Proteomes" id="UP001208570"/>
    </source>
</evidence>
<dbReference type="GO" id="GO:0004497">
    <property type="term" value="F:monooxygenase activity"/>
    <property type="evidence" value="ECO:0007669"/>
    <property type="project" value="InterPro"/>
</dbReference>
<accession>A0AAD9J6L0</accession>
<dbReference type="PRINTS" id="PR00463">
    <property type="entry name" value="EP450I"/>
</dbReference>
<dbReference type="InterPro" id="IPR036396">
    <property type="entry name" value="Cyt_P450_sf"/>
</dbReference>
<dbReference type="Pfam" id="PF00067">
    <property type="entry name" value="p450"/>
    <property type="match status" value="2"/>
</dbReference>
<dbReference type="InterPro" id="IPR002401">
    <property type="entry name" value="Cyt_P450_E_grp-I"/>
</dbReference>
<dbReference type="Gene3D" id="1.10.630.10">
    <property type="entry name" value="Cytochrome P450"/>
    <property type="match status" value="2"/>
</dbReference>
<proteinExistence type="inferred from homology"/>
<gene>
    <name evidence="4" type="ORF">LSH36_553g01063</name>
</gene>
<name>A0AAD9J6L0_9ANNE</name>
<evidence type="ECO:0000256" key="2">
    <source>
        <dbReference type="PIRSR" id="PIRSR602401-1"/>
    </source>
</evidence>
<comment type="caution">
    <text evidence="4">The sequence shown here is derived from an EMBL/GenBank/DDBJ whole genome shotgun (WGS) entry which is preliminary data.</text>
</comment>
<dbReference type="InterPro" id="IPR052666">
    <property type="entry name" value="CYP450_20A1-like"/>
</dbReference>
<dbReference type="GO" id="GO:0020037">
    <property type="term" value="F:heme binding"/>
    <property type="evidence" value="ECO:0007669"/>
    <property type="project" value="InterPro"/>
</dbReference>
<dbReference type="Proteomes" id="UP001208570">
    <property type="component" value="Unassembled WGS sequence"/>
</dbReference>
<reference evidence="4" key="1">
    <citation type="journal article" date="2023" name="Mol. Biol. Evol.">
        <title>Third-Generation Sequencing Reveals the Adaptive Role of the Epigenome in Three Deep-Sea Polychaetes.</title>
        <authorList>
            <person name="Perez M."/>
            <person name="Aroh O."/>
            <person name="Sun Y."/>
            <person name="Lan Y."/>
            <person name="Juniper S.K."/>
            <person name="Young C.R."/>
            <person name="Angers B."/>
            <person name="Qian P.Y."/>
        </authorList>
    </citation>
    <scope>NUCLEOTIDE SEQUENCE</scope>
    <source>
        <strain evidence="4">P08H-3</strain>
    </source>
</reference>
<keyword evidence="3" id="KW-1133">Transmembrane helix</keyword>
<keyword evidence="2" id="KW-0349">Heme</keyword>
<dbReference type="GO" id="GO:0016020">
    <property type="term" value="C:membrane"/>
    <property type="evidence" value="ECO:0007669"/>
    <property type="project" value="TreeGrafter"/>
</dbReference>
<keyword evidence="5" id="KW-1185">Reference proteome</keyword>
<keyword evidence="2" id="KW-0479">Metal-binding</keyword>